<evidence type="ECO:0000313" key="1">
    <source>
        <dbReference type="EMBL" id="KTB33618.1"/>
    </source>
</evidence>
<reference evidence="1 2" key="1">
    <citation type="submission" date="2015-12" db="EMBL/GenBank/DDBJ databases">
        <title>Draft genome sequence of Moniliophthora roreri, the causal agent of frosty pod rot of cacao.</title>
        <authorList>
            <person name="Aime M.C."/>
            <person name="Diaz-Valderrama J.R."/>
            <person name="Kijpornyongpan T."/>
            <person name="Phillips-Mora W."/>
        </authorList>
    </citation>
    <scope>NUCLEOTIDE SEQUENCE [LARGE SCALE GENOMIC DNA]</scope>
    <source>
        <strain evidence="1 2">MCA 2952</strain>
    </source>
</reference>
<gene>
    <name evidence="1" type="ORF">WG66_13805</name>
</gene>
<accession>A0A0W0FBR1</accession>
<dbReference type="EMBL" id="LATX01002155">
    <property type="protein sequence ID" value="KTB33618.1"/>
    <property type="molecule type" value="Genomic_DNA"/>
</dbReference>
<sequence>MPYCLLLSHTTTDHSLFHAQFGSDLLILGHLASFSINDSVSAD</sequence>
<name>A0A0W0FBR1_MONRR</name>
<dbReference type="Proteomes" id="UP000054988">
    <property type="component" value="Unassembled WGS sequence"/>
</dbReference>
<dbReference type="AlphaFoldDB" id="A0A0W0FBR1"/>
<protein>
    <submittedName>
        <fullName evidence="1">Uncharacterized protein</fullName>
    </submittedName>
</protein>
<comment type="caution">
    <text evidence="1">The sequence shown here is derived from an EMBL/GenBank/DDBJ whole genome shotgun (WGS) entry which is preliminary data.</text>
</comment>
<organism evidence="1 2">
    <name type="scientific">Moniliophthora roreri</name>
    <name type="common">Frosty pod rot fungus</name>
    <name type="synonym">Monilia roreri</name>
    <dbReference type="NCBI Taxonomy" id="221103"/>
    <lineage>
        <taxon>Eukaryota</taxon>
        <taxon>Fungi</taxon>
        <taxon>Dikarya</taxon>
        <taxon>Basidiomycota</taxon>
        <taxon>Agaricomycotina</taxon>
        <taxon>Agaricomycetes</taxon>
        <taxon>Agaricomycetidae</taxon>
        <taxon>Agaricales</taxon>
        <taxon>Marasmiineae</taxon>
        <taxon>Marasmiaceae</taxon>
        <taxon>Moniliophthora</taxon>
    </lineage>
</organism>
<evidence type="ECO:0000313" key="2">
    <source>
        <dbReference type="Proteomes" id="UP000054988"/>
    </source>
</evidence>
<proteinExistence type="predicted"/>